<dbReference type="Gene3D" id="3.20.20.450">
    <property type="entry name" value="EAL domain"/>
    <property type="match status" value="1"/>
</dbReference>
<dbReference type="Proteomes" id="UP000306441">
    <property type="component" value="Unassembled WGS sequence"/>
</dbReference>
<comment type="caution">
    <text evidence="2">The sequence shown here is derived from an EMBL/GenBank/DDBJ whole genome shotgun (WGS) entry which is preliminary data.</text>
</comment>
<dbReference type="EMBL" id="SSNY01000009">
    <property type="protein sequence ID" value="THF56013.1"/>
    <property type="molecule type" value="Genomic_DNA"/>
</dbReference>
<protein>
    <submittedName>
        <fullName evidence="2">EAL domain-containing protein</fullName>
    </submittedName>
</protein>
<dbReference type="InterPro" id="IPR001633">
    <property type="entry name" value="EAL_dom"/>
</dbReference>
<gene>
    <name evidence="2" type="ORF">E6C48_15575</name>
</gene>
<dbReference type="Pfam" id="PF00563">
    <property type="entry name" value="EAL"/>
    <property type="match status" value="1"/>
</dbReference>
<name>A0ABY2Q4B8_9HYPH</name>
<proteinExistence type="predicted"/>
<dbReference type="InterPro" id="IPR035919">
    <property type="entry name" value="EAL_sf"/>
</dbReference>
<dbReference type="PANTHER" id="PTHR33121">
    <property type="entry name" value="CYCLIC DI-GMP PHOSPHODIESTERASE PDEF"/>
    <property type="match status" value="1"/>
</dbReference>
<reference evidence="2 3" key="1">
    <citation type="submission" date="2019-04" db="EMBL/GenBank/DDBJ databases">
        <title>Mesorhizobium composti sp. nov., isolated from compost.</title>
        <authorList>
            <person name="Lin S.-Y."/>
            <person name="Hameed A."/>
            <person name="Hsieh Y.-T."/>
            <person name="Young C.-C."/>
        </authorList>
    </citation>
    <scope>NUCLEOTIDE SEQUENCE [LARGE SCALE GENOMIC DNA]</scope>
    <source>
        <strain evidence="2 3">CC-YTH430</strain>
    </source>
</reference>
<dbReference type="SMART" id="SM00052">
    <property type="entry name" value="EAL"/>
    <property type="match status" value="1"/>
</dbReference>
<evidence type="ECO:0000313" key="2">
    <source>
        <dbReference type="EMBL" id="THF56013.1"/>
    </source>
</evidence>
<dbReference type="InterPro" id="IPR050706">
    <property type="entry name" value="Cyclic-di-GMP_PDE-like"/>
</dbReference>
<evidence type="ECO:0000313" key="3">
    <source>
        <dbReference type="Proteomes" id="UP000306441"/>
    </source>
</evidence>
<dbReference type="PROSITE" id="PS50883">
    <property type="entry name" value="EAL"/>
    <property type="match status" value="1"/>
</dbReference>
<feature type="domain" description="EAL" evidence="1">
    <location>
        <begin position="15"/>
        <end position="270"/>
    </location>
</feature>
<dbReference type="RefSeq" id="WP_136358833.1">
    <property type="nucleotide sequence ID" value="NZ_SSNY01000009.1"/>
</dbReference>
<accession>A0ABY2Q4B8</accession>
<organism evidence="2 3">
    <name type="scientific">Ollibium composti</name>
    <dbReference type="NCBI Taxonomy" id="2675109"/>
    <lineage>
        <taxon>Bacteria</taxon>
        <taxon>Pseudomonadati</taxon>
        <taxon>Pseudomonadota</taxon>
        <taxon>Alphaproteobacteria</taxon>
        <taxon>Hyphomicrobiales</taxon>
        <taxon>Phyllobacteriaceae</taxon>
        <taxon>Ollibium</taxon>
    </lineage>
</organism>
<dbReference type="PANTHER" id="PTHR33121:SF76">
    <property type="entry name" value="SIGNALING PROTEIN"/>
    <property type="match status" value="1"/>
</dbReference>
<evidence type="ECO:0000259" key="1">
    <source>
        <dbReference type="PROSITE" id="PS50883"/>
    </source>
</evidence>
<dbReference type="CDD" id="cd01948">
    <property type="entry name" value="EAL"/>
    <property type="match status" value="1"/>
</dbReference>
<dbReference type="SUPFAM" id="SSF141868">
    <property type="entry name" value="EAL domain-like"/>
    <property type="match status" value="1"/>
</dbReference>
<sequence length="289" mass="31914">MTTVRERRRDIGQSIFADEIGLEYGIYGEYRLRSAYQPIFAPRGGCLVPVAIEALIQPQVGGQPVPPRTFLEGVPAKDRLYVESLCRALHLHNFQFLGVDGLTLFFNYNPQVNDHLGRALAEIRMMARHLGSFGLKGDMLVCEITEQAASDETVLQRVVAEMRRNGLRIAIDDFGAGHSTEERLRLLEPDIVKIDGGWFAEVCRHAAAEKLFRPLLSLLHDHGAQVLVEGIEQPEQLRVALDGGADLLQGFLMAKPALIGTIFPDKPLALDALLRPSAKVIPLFGQTGT</sequence>
<keyword evidence="3" id="KW-1185">Reference proteome</keyword>